<dbReference type="Proteomes" id="UP000683925">
    <property type="component" value="Unassembled WGS sequence"/>
</dbReference>
<feature type="region of interest" description="Disordered" evidence="1">
    <location>
        <begin position="1"/>
        <end position="24"/>
    </location>
</feature>
<comment type="caution">
    <text evidence="2">The sequence shown here is derived from an EMBL/GenBank/DDBJ whole genome shotgun (WGS) entry which is preliminary data.</text>
</comment>
<keyword evidence="3" id="KW-1185">Reference proteome</keyword>
<evidence type="ECO:0000313" key="3">
    <source>
        <dbReference type="Proteomes" id="UP000683925"/>
    </source>
</evidence>
<protein>
    <submittedName>
        <fullName evidence="2">Uncharacterized protein</fullName>
    </submittedName>
</protein>
<gene>
    <name evidence="2" type="ORF">POCTA_138.1.T1090185</name>
</gene>
<sequence length="111" mass="13158">MRAQEAQFGNITEKNDSIAPQRSNSIHYSFNQTTKIRNQQCFSSQVISKNDFPFFGEHKRYQTSSKIEWKATLESHLYSVVNFLKMIQTKNEKKFYCQYQLVSHQLIRKQG</sequence>
<evidence type="ECO:0000256" key="1">
    <source>
        <dbReference type="SAM" id="MobiDB-lite"/>
    </source>
</evidence>
<feature type="compositionally biased region" description="Polar residues" evidence="1">
    <location>
        <begin position="7"/>
        <end position="24"/>
    </location>
</feature>
<proteinExistence type="predicted"/>
<evidence type="ECO:0000313" key="2">
    <source>
        <dbReference type="EMBL" id="CAD8195666.1"/>
    </source>
</evidence>
<reference evidence="2" key="1">
    <citation type="submission" date="2021-01" db="EMBL/GenBank/DDBJ databases">
        <authorList>
            <consortium name="Genoscope - CEA"/>
            <person name="William W."/>
        </authorList>
    </citation>
    <scope>NUCLEOTIDE SEQUENCE</scope>
</reference>
<dbReference type="EMBL" id="CAJJDP010000109">
    <property type="protein sequence ID" value="CAD8195666.1"/>
    <property type="molecule type" value="Genomic_DNA"/>
</dbReference>
<organism evidence="2 3">
    <name type="scientific">Paramecium octaurelia</name>
    <dbReference type="NCBI Taxonomy" id="43137"/>
    <lineage>
        <taxon>Eukaryota</taxon>
        <taxon>Sar</taxon>
        <taxon>Alveolata</taxon>
        <taxon>Ciliophora</taxon>
        <taxon>Intramacronucleata</taxon>
        <taxon>Oligohymenophorea</taxon>
        <taxon>Peniculida</taxon>
        <taxon>Parameciidae</taxon>
        <taxon>Paramecium</taxon>
    </lineage>
</organism>
<name>A0A8S1X834_PAROT</name>
<accession>A0A8S1X834</accession>
<dbReference type="AlphaFoldDB" id="A0A8S1X834"/>